<proteinExistence type="inferred from homology"/>
<evidence type="ECO:0000256" key="2">
    <source>
        <dbReference type="ARBA" id="ARBA00022737"/>
    </source>
</evidence>
<keyword evidence="2" id="KW-0677">Repeat</keyword>
<comment type="function">
    <text evidence="4">Essential component of the cytosolic iron-sulfur (Fe/S) protein assembly machinery. Required for the maturation of extramitochondrial Fe/S proteins.</text>
</comment>
<dbReference type="InterPro" id="IPR019775">
    <property type="entry name" value="WD40_repeat_CS"/>
</dbReference>
<comment type="similarity">
    <text evidence="4">Belongs to the WD repeat CIA1 family.</text>
</comment>
<evidence type="ECO:0000256" key="1">
    <source>
        <dbReference type="ARBA" id="ARBA00022574"/>
    </source>
</evidence>
<dbReference type="FunFam" id="2.130.10.10:FF:000136">
    <property type="entry name" value="Probable cytosolic iron-sulfur protein assembly protein CIAO1"/>
    <property type="match status" value="1"/>
</dbReference>
<dbReference type="SUPFAM" id="SSF50978">
    <property type="entry name" value="WD40 repeat-like"/>
    <property type="match status" value="1"/>
</dbReference>
<dbReference type="OrthoDB" id="284782at2759"/>
<evidence type="ECO:0000256" key="3">
    <source>
        <dbReference type="ARBA" id="ARBA00060126"/>
    </source>
</evidence>
<dbReference type="PANTHER" id="PTHR19920:SF0">
    <property type="entry name" value="CYTOSOLIC IRON-SULFUR PROTEIN ASSEMBLY PROTEIN CIAO1-RELATED"/>
    <property type="match status" value="1"/>
</dbReference>
<dbReference type="PROSITE" id="PS50082">
    <property type="entry name" value="WD_REPEATS_2"/>
    <property type="match status" value="6"/>
</dbReference>
<feature type="repeat" description="WD" evidence="5">
    <location>
        <begin position="68"/>
        <end position="100"/>
    </location>
</feature>
<accession>A0A9N9RPV1</accession>
<dbReference type="CDD" id="cd00200">
    <property type="entry name" value="WD40"/>
    <property type="match status" value="1"/>
</dbReference>
<protein>
    <recommendedName>
        <fullName evidence="4">Probable cytosolic iron-sulfur protein assembly protein Ciao1</fullName>
    </recommendedName>
</protein>
<feature type="repeat" description="WD" evidence="5">
    <location>
        <begin position="357"/>
        <end position="394"/>
    </location>
</feature>
<feature type="repeat" description="WD" evidence="5">
    <location>
        <begin position="157"/>
        <end position="190"/>
    </location>
</feature>
<name>A0A9N9RPV1_9DIPT</name>
<dbReference type="SMART" id="SM00320">
    <property type="entry name" value="WD40"/>
    <property type="match status" value="7"/>
</dbReference>
<dbReference type="InterPro" id="IPR015943">
    <property type="entry name" value="WD40/YVTN_repeat-like_dom_sf"/>
</dbReference>
<feature type="repeat" description="WD" evidence="5">
    <location>
        <begin position="113"/>
        <end position="145"/>
    </location>
</feature>
<dbReference type="HAMAP" id="MF_03037">
    <property type="entry name" value="ciao1"/>
    <property type="match status" value="1"/>
</dbReference>
<dbReference type="GO" id="GO:0097361">
    <property type="term" value="C:cytosolic [4Fe-4S] assembly targeting complex"/>
    <property type="evidence" value="ECO:0007669"/>
    <property type="project" value="InterPro"/>
</dbReference>
<dbReference type="AlphaFoldDB" id="A0A9N9RPV1"/>
<dbReference type="InterPro" id="IPR020472">
    <property type="entry name" value="WD40_PAC1"/>
</dbReference>
<dbReference type="InterPro" id="IPR001680">
    <property type="entry name" value="WD40_rpt"/>
</dbReference>
<dbReference type="PROSITE" id="PS50294">
    <property type="entry name" value="WD_REPEATS_REGION"/>
    <property type="match status" value="6"/>
</dbReference>
<dbReference type="Pfam" id="PF00400">
    <property type="entry name" value="WD40"/>
    <property type="match status" value="7"/>
</dbReference>
<evidence type="ECO:0000256" key="5">
    <source>
        <dbReference type="PROSITE-ProRule" id="PRU00221"/>
    </source>
</evidence>
<dbReference type="Proteomes" id="UP001153620">
    <property type="component" value="Chromosome 1"/>
</dbReference>
<sequence>MCKLCMQHAACLENRKCMRKTSCIFNETLHAQIEEPTLIILIINKSCSEIINLIVSRMPQQLDVIQKLSAHRGKVWSVNWHPSGKVFASCGEDKTIRIYNQEKDAWVMQAVLSDGHTRTIRDIAFSNCGMFLASASFDATVSIWDKKAGTYECNSTLEGHENEVKSVAWSVSGQFLATCSRDKSVWIWDITANCEEFDCAAVLNLHTQDVKKVVWHPLEDILASSSYDNTIKIYKEDPSDNDWTCTATLTSHSSTVWGITFDKTGKRIASCSDDCTVKIWQQYEVGNAEGISTPDNEPVWKCVCTLSGFHDRSIYDISWCKLTGLIATACGDDHIRIFKEADNSTKNEPIFDLETKILAHKQDVNAVKWNPVIPGLLLSTSDDGDIKIWKFNNL</sequence>
<evidence type="ECO:0000313" key="7">
    <source>
        <dbReference type="Proteomes" id="UP001153620"/>
    </source>
</evidence>
<evidence type="ECO:0000256" key="4">
    <source>
        <dbReference type="HAMAP-Rule" id="MF_03037"/>
    </source>
</evidence>
<keyword evidence="7" id="KW-1185">Reference proteome</keyword>
<organism evidence="6 7">
    <name type="scientific">Chironomus riparius</name>
    <dbReference type="NCBI Taxonomy" id="315576"/>
    <lineage>
        <taxon>Eukaryota</taxon>
        <taxon>Metazoa</taxon>
        <taxon>Ecdysozoa</taxon>
        <taxon>Arthropoda</taxon>
        <taxon>Hexapoda</taxon>
        <taxon>Insecta</taxon>
        <taxon>Pterygota</taxon>
        <taxon>Neoptera</taxon>
        <taxon>Endopterygota</taxon>
        <taxon>Diptera</taxon>
        <taxon>Nematocera</taxon>
        <taxon>Chironomoidea</taxon>
        <taxon>Chironomidae</taxon>
        <taxon>Chironominae</taxon>
        <taxon>Chironomus</taxon>
    </lineage>
</organism>
<dbReference type="PRINTS" id="PR00320">
    <property type="entry name" value="GPROTEINBRPT"/>
</dbReference>
<dbReference type="PROSITE" id="PS00678">
    <property type="entry name" value="WD_REPEATS_1"/>
    <property type="match status" value="1"/>
</dbReference>
<gene>
    <name evidence="4" type="primary">Ciao1</name>
    <name evidence="6" type="ORF">CHIRRI_LOCUS3924</name>
</gene>
<reference evidence="6" key="2">
    <citation type="submission" date="2022-10" db="EMBL/GenBank/DDBJ databases">
        <authorList>
            <consortium name="ENA_rothamsted_submissions"/>
            <consortium name="culmorum"/>
            <person name="King R."/>
        </authorList>
    </citation>
    <scope>NUCLEOTIDE SEQUENCE</scope>
</reference>
<dbReference type="InterPro" id="IPR036322">
    <property type="entry name" value="WD40_repeat_dom_sf"/>
</dbReference>
<dbReference type="EMBL" id="OU895877">
    <property type="protein sequence ID" value="CAG9800987.1"/>
    <property type="molecule type" value="Genomic_DNA"/>
</dbReference>
<reference evidence="6" key="1">
    <citation type="submission" date="2022-01" db="EMBL/GenBank/DDBJ databases">
        <authorList>
            <person name="King R."/>
        </authorList>
    </citation>
    <scope>NUCLEOTIDE SEQUENCE</scope>
</reference>
<feature type="repeat" description="WD" evidence="5">
    <location>
        <begin position="203"/>
        <end position="235"/>
    </location>
</feature>
<feature type="repeat" description="WD" evidence="5">
    <location>
        <begin position="249"/>
        <end position="281"/>
    </location>
</feature>
<keyword evidence="1 5" id="KW-0853">WD repeat</keyword>
<dbReference type="GO" id="GO:0016226">
    <property type="term" value="P:iron-sulfur cluster assembly"/>
    <property type="evidence" value="ECO:0007669"/>
    <property type="project" value="UniProtKB-UniRule"/>
</dbReference>
<dbReference type="PANTHER" id="PTHR19920">
    <property type="entry name" value="WD40 PROTEIN CIAO1"/>
    <property type="match status" value="1"/>
</dbReference>
<dbReference type="InterPro" id="IPR028608">
    <property type="entry name" value="CIAO1/Cia1"/>
</dbReference>
<dbReference type="Gene3D" id="2.130.10.10">
    <property type="entry name" value="YVTN repeat-like/Quinoprotein amine dehydrogenase"/>
    <property type="match status" value="1"/>
</dbReference>
<evidence type="ECO:0000313" key="6">
    <source>
        <dbReference type="EMBL" id="CAG9800987.1"/>
    </source>
</evidence>
<comment type="function">
    <text evidence="3">Key component of the cytosolic iron-sulfur protein assembly (CIA) complex, a multiprotein complex that mediates the incorporation of iron-sulfur cluster into extramitochondrial Fe/S proteins. As a CIA complex component, interacts specifically with CIAO2A or CIAO2B and MMS19 to assist different branches of iron-sulfur protein assembly, depending of its interactors. The complex CIAO1:CIAO2B:MMS19 binds to and facilitates the assembly of most cytosolic-nuclear Fe/S proteins. CIAO1:CIAO2A specifically matures ACO1 and stabilizes IREB2. Seems to specifically modulate the transactivation activity of WT1. As part of the mitotic spindle-associated MMXD complex it may play a role in chromosome segregation.</text>
</comment>